<organism evidence="1 2">
    <name type="scientific">Escherichia coli</name>
    <dbReference type="NCBI Taxonomy" id="562"/>
    <lineage>
        <taxon>Bacteria</taxon>
        <taxon>Pseudomonadati</taxon>
        <taxon>Pseudomonadota</taxon>
        <taxon>Gammaproteobacteria</taxon>
        <taxon>Enterobacterales</taxon>
        <taxon>Enterobacteriaceae</taxon>
        <taxon>Escherichia</taxon>
    </lineage>
</organism>
<dbReference type="EMBL" id="UGED01000001">
    <property type="protein sequence ID" value="STK72550.1"/>
    <property type="molecule type" value="Genomic_DNA"/>
</dbReference>
<gene>
    <name evidence="1" type="ORF">NCTC9962_00234</name>
</gene>
<sequence length="66" mass="7395">MPDSTYQALSSLLFVFLESHHKIDKSQAAKKRRLNAFFLLATNPRKKLTVGANTLILIAFYGANNV</sequence>
<dbReference type="Proteomes" id="UP000254052">
    <property type="component" value="Unassembled WGS sequence"/>
</dbReference>
<accession>A0A376ZSB5</accession>
<protein>
    <submittedName>
        <fullName evidence="1">Uncharacterized protein</fullName>
    </submittedName>
</protein>
<name>A0A376ZSB5_ECOLX</name>
<evidence type="ECO:0000313" key="1">
    <source>
        <dbReference type="EMBL" id="STK72550.1"/>
    </source>
</evidence>
<reference evidence="1 2" key="1">
    <citation type="submission" date="2018-06" db="EMBL/GenBank/DDBJ databases">
        <authorList>
            <consortium name="Pathogen Informatics"/>
            <person name="Doyle S."/>
        </authorList>
    </citation>
    <scope>NUCLEOTIDE SEQUENCE [LARGE SCALE GENOMIC DNA]</scope>
    <source>
        <strain evidence="1 2">NCTC9962</strain>
    </source>
</reference>
<dbReference type="AlphaFoldDB" id="A0A376ZSB5"/>
<proteinExistence type="predicted"/>
<evidence type="ECO:0000313" key="2">
    <source>
        <dbReference type="Proteomes" id="UP000254052"/>
    </source>
</evidence>